<organism evidence="6 7">
    <name type="scientific">Slackia equolifaciens</name>
    <dbReference type="NCBI Taxonomy" id="498718"/>
    <lineage>
        <taxon>Bacteria</taxon>
        <taxon>Bacillati</taxon>
        <taxon>Actinomycetota</taxon>
        <taxon>Coriobacteriia</taxon>
        <taxon>Eggerthellales</taxon>
        <taxon>Eggerthellaceae</taxon>
        <taxon>Slackia</taxon>
    </lineage>
</organism>
<evidence type="ECO:0000256" key="3">
    <source>
        <dbReference type="ARBA" id="ARBA00023125"/>
    </source>
</evidence>
<dbReference type="Gene3D" id="3.40.190.290">
    <property type="match status" value="1"/>
</dbReference>
<evidence type="ECO:0000313" key="7">
    <source>
        <dbReference type="Proteomes" id="UP000269591"/>
    </source>
</evidence>
<dbReference type="CDD" id="cd05466">
    <property type="entry name" value="PBP2_LTTR_substrate"/>
    <property type="match status" value="1"/>
</dbReference>
<dbReference type="PROSITE" id="PS50931">
    <property type="entry name" value="HTH_LYSR"/>
    <property type="match status" value="1"/>
</dbReference>
<dbReference type="SUPFAM" id="SSF46785">
    <property type="entry name" value="Winged helix' DNA-binding domain"/>
    <property type="match status" value="1"/>
</dbReference>
<dbReference type="SUPFAM" id="SSF53850">
    <property type="entry name" value="Periplasmic binding protein-like II"/>
    <property type="match status" value="1"/>
</dbReference>
<dbReference type="RefSeq" id="WP_123209573.1">
    <property type="nucleotide sequence ID" value="NZ_JBHTHO010000019.1"/>
</dbReference>
<reference evidence="7" key="1">
    <citation type="submission" date="2018-05" db="EMBL/GenBank/DDBJ databases">
        <title>Genome Sequencing of selected type strains of the family Eggerthellaceae.</title>
        <authorList>
            <person name="Danylec N."/>
            <person name="Stoll D.A."/>
            <person name="Doetsch A."/>
            <person name="Huch M."/>
        </authorList>
    </citation>
    <scope>NUCLEOTIDE SEQUENCE [LARGE SCALE GENOMIC DNA]</scope>
    <source>
        <strain evidence="7">DSM 24851</strain>
    </source>
</reference>
<dbReference type="InterPro" id="IPR000847">
    <property type="entry name" value="LysR_HTH_N"/>
</dbReference>
<dbReference type="GO" id="GO:0032993">
    <property type="term" value="C:protein-DNA complex"/>
    <property type="evidence" value="ECO:0007669"/>
    <property type="project" value="TreeGrafter"/>
</dbReference>
<accession>A0A3N0ATK6</accession>
<dbReference type="InterPro" id="IPR036390">
    <property type="entry name" value="WH_DNA-bd_sf"/>
</dbReference>
<keyword evidence="2" id="KW-0805">Transcription regulation</keyword>
<dbReference type="OrthoDB" id="3636008at2"/>
<keyword evidence="4" id="KW-0804">Transcription</keyword>
<evidence type="ECO:0000256" key="1">
    <source>
        <dbReference type="ARBA" id="ARBA00009437"/>
    </source>
</evidence>
<dbReference type="EMBL" id="QIBX01000021">
    <property type="protein sequence ID" value="RNL37994.1"/>
    <property type="molecule type" value="Genomic_DNA"/>
</dbReference>
<dbReference type="Pfam" id="PF00126">
    <property type="entry name" value="HTH_1"/>
    <property type="match status" value="1"/>
</dbReference>
<dbReference type="Gene3D" id="1.10.10.10">
    <property type="entry name" value="Winged helix-like DNA-binding domain superfamily/Winged helix DNA-binding domain"/>
    <property type="match status" value="1"/>
</dbReference>
<dbReference type="Proteomes" id="UP000269591">
    <property type="component" value="Unassembled WGS sequence"/>
</dbReference>
<dbReference type="GO" id="GO:0003700">
    <property type="term" value="F:DNA-binding transcription factor activity"/>
    <property type="evidence" value="ECO:0007669"/>
    <property type="project" value="InterPro"/>
</dbReference>
<evidence type="ECO:0000256" key="2">
    <source>
        <dbReference type="ARBA" id="ARBA00023015"/>
    </source>
</evidence>
<evidence type="ECO:0000313" key="6">
    <source>
        <dbReference type="EMBL" id="RNL37994.1"/>
    </source>
</evidence>
<protein>
    <recommendedName>
        <fullName evidence="5">HTH lysR-type domain-containing protein</fullName>
    </recommendedName>
</protein>
<gene>
    <name evidence="6" type="ORF">DMP06_09900</name>
</gene>
<evidence type="ECO:0000256" key="4">
    <source>
        <dbReference type="ARBA" id="ARBA00023163"/>
    </source>
</evidence>
<dbReference type="Pfam" id="PF03466">
    <property type="entry name" value="LysR_substrate"/>
    <property type="match status" value="1"/>
</dbReference>
<keyword evidence="7" id="KW-1185">Reference proteome</keyword>
<dbReference type="InterPro" id="IPR036388">
    <property type="entry name" value="WH-like_DNA-bd_sf"/>
</dbReference>
<name>A0A3N0ATK6_9ACTN</name>
<dbReference type="GO" id="GO:0003677">
    <property type="term" value="F:DNA binding"/>
    <property type="evidence" value="ECO:0007669"/>
    <property type="project" value="UniProtKB-KW"/>
</dbReference>
<evidence type="ECO:0000259" key="5">
    <source>
        <dbReference type="PROSITE" id="PS50931"/>
    </source>
</evidence>
<sequence>MDSKVFRYVVALAETSSYSQAAKELYITPQGLANSIKRLETSVGVPLFKAGREGVALTQYGRVVCEFAKGYEREFRLMMDEIDKLKKTESKTISLSVSTGLFNDFSREDILGFNDCSKTGAKVELGRTQPDHFCEEALLNKACDFALLNSPVTNASFLSIPLHKDMQFLWVPEDSPLAAKEEVECADFAGADLVCLERSEYVSTEAYADMLREPPYSCNLYFVDEMIEVLEISMCRGAYGIVPRPHVLAFLGNGYVGVPIRDITRGCSVAYRRDRELSSWDEDFLAYLSTLATFYC</sequence>
<dbReference type="AlphaFoldDB" id="A0A3N0ATK6"/>
<dbReference type="PANTHER" id="PTHR30346:SF28">
    <property type="entry name" value="HTH-TYPE TRANSCRIPTIONAL REGULATOR CYNR"/>
    <property type="match status" value="1"/>
</dbReference>
<keyword evidence="3" id="KW-0238">DNA-binding</keyword>
<comment type="similarity">
    <text evidence="1">Belongs to the LysR transcriptional regulatory family.</text>
</comment>
<dbReference type="PANTHER" id="PTHR30346">
    <property type="entry name" value="TRANSCRIPTIONAL DUAL REGULATOR HCAR-RELATED"/>
    <property type="match status" value="1"/>
</dbReference>
<comment type="caution">
    <text evidence="6">The sequence shown here is derived from an EMBL/GenBank/DDBJ whole genome shotgun (WGS) entry which is preliminary data.</text>
</comment>
<feature type="domain" description="HTH lysR-type" evidence="5">
    <location>
        <begin position="1"/>
        <end position="58"/>
    </location>
</feature>
<proteinExistence type="inferred from homology"/>
<dbReference type="InterPro" id="IPR005119">
    <property type="entry name" value="LysR_subst-bd"/>
</dbReference>